<proteinExistence type="predicted"/>
<evidence type="ECO:0000313" key="2">
    <source>
        <dbReference type="Proteomes" id="UP000017984"/>
    </source>
</evidence>
<protein>
    <submittedName>
        <fullName evidence="1">Uncharacterized protein</fullName>
    </submittedName>
</protein>
<name>V6JX24_STRRC</name>
<dbReference type="HOGENOM" id="CLU_2810732_0_0_11"/>
<dbReference type="PATRIC" id="fig|1352936.5.peg.6385"/>
<dbReference type="AlphaFoldDB" id="V6JX24"/>
<reference evidence="1 2" key="1">
    <citation type="journal article" date="2014" name="Genome Announc.">
        <title>Draft Genome Sequence of Streptomyces roseochromogenes subsp. oscitans DS 12.976, Producer of the Aminocoumarin Antibiotic Clorobiocin.</title>
        <authorList>
            <person name="Ruckert C."/>
            <person name="Kalinowski J."/>
            <person name="Heide L."/>
            <person name="Apel A.K."/>
        </authorList>
    </citation>
    <scope>NUCLEOTIDE SEQUENCE [LARGE SCALE GENOMIC DNA]</scope>
    <source>
        <strain evidence="1 2">DS 12.976</strain>
    </source>
</reference>
<gene>
    <name evidence="1" type="ORF">M878_30655</name>
</gene>
<dbReference type="RefSeq" id="WP_023550836.1">
    <property type="nucleotide sequence ID" value="NZ_CM002285.1"/>
</dbReference>
<sequence length="67" mass="7508">MIEIEDLKRVRVEPGDIFVLEVDEPLTRAVAHELAERWREAVGPDAPLIIVPKGLTLYRRAVDDGSA</sequence>
<dbReference type="STRING" id="1352936.M878_30655"/>
<evidence type="ECO:0000313" key="1">
    <source>
        <dbReference type="EMBL" id="EST24377.1"/>
    </source>
</evidence>
<dbReference type="OrthoDB" id="8482028at2"/>
<comment type="caution">
    <text evidence="1">The sequence shown here is derived from an EMBL/GenBank/DDBJ whole genome shotgun (WGS) entry which is preliminary data.</text>
</comment>
<keyword evidence="2" id="KW-1185">Reference proteome</keyword>
<organism evidence="1 2">
    <name type="scientific">Streptomyces roseochromogenus subsp. oscitans DS 12.976</name>
    <dbReference type="NCBI Taxonomy" id="1352936"/>
    <lineage>
        <taxon>Bacteria</taxon>
        <taxon>Bacillati</taxon>
        <taxon>Actinomycetota</taxon>
        <taxon>Actinomycetes</taxon>
        <taxon>Kitasatosporales</taxon>
        <taxon>Streptomycetaceae</taxon>
        <taxon>Streptomyces</taxon>
    </lineage>
</organism>
<dbReference type="EMBL" id="AWQX01000267">
    <property type="protein sequence ID" value="EST24377.1"/>
    <property type="molecule type" value="Genomic_DNA"/>
</dbReference>
<dbReference type="Proteomes" id="UP000017984">
    <property type="component" value="Chromosome"/>
</dbReference>
<accession>V6JX24</accession>